<reference evidence="2 3" key="1">
    <citation type="submission" date="2019-07" db="EMBL/GenBank/DDBJ databases">
        <title>Genomic Encyclopedia of Archaeal and Bacterial Type Strains, Phase II (KMG-II): from individual species to whole genera.</title>
        <authorList>
            <person name="Goeker M."/>
        </authorList>
    </citation>
    <scope>NUCLEOTIDE SEQUENCE [LARGE SCALE GENOMIC DNA]</scope>
    <source>
        <strain evidence="2 3">ATCC BAA-1139</strain>
    </source>
</reference>
<dbReference type="AlphaFoldDB" id="A0A562VPT8"/>
<evidence type="ECO:0000256" key="1">
    <source>
        <dbReference type="SAM" id="Phobius"/>
    </source>
</evidence>
<accession>A0A562VPT8</accession>
<keyword evidence="3" id="KW-1185">Reference proteome</keyword>
<feature type="transmembrane region" description="Helical" evidence="1">
    <location>
        <begin position="33"/>
        <end position="55"/>
    </location>
</feature>
<evidence type="ECO:0000313" key="2">
    <source>
        <dbReference type="EMBL" id="TWJ19862.1"/>
    </source>
</evidence>
<proteinExistence type="predicted"/>
<feature type="transmembrane region" description="Helical" evidence="1">
    <location>
        <begin position="275"/>
        <end position="294"/>
    </location>
</feature>
<keyword evidence="1" id="KW-0472">Membrane</keyword>
<name>A0A562VPT8_9BACT</name>
<dbReference type="GO" id="GO:0005886">
    <property type="term" value="C:plasma membrane"/>
    <property type="evidence" value="ECO:0007669"/>
    <property type="project" value="TreeGrafter"/>
</dbReference>
<dbReference type="OrthoDB" id="9056232at2"/>
<feature type="transmembrane region" description="Helical" evidence="1">
    <location>
        <begin position="352"/>
        <end position="372"/>
    </location>
</feature>
<feature type="transmembrane region" description="Helical" evidence="1">
    <location>
        <begin position="165"/>
        <end position="184"/>
    </location>
</feature>
<feature type="transmembrane region" description="Helical" evidence="1">
    <location>
        <begin position="204"/>
        <end position="224"/>
    </location>
</feature>
<feature type="transmembrane region" description="Helical" evidence="1">
    <location>
        <begin position="95"/>
        <end position="118"/>
    </location>
</feature>
<gene>
    <name evidence="2" type="ORF">JN12_01352</name>
</gene>
<evidence type="ECO:0000313" key="3">
    <source>
        <dbReference type="Proteomes" id="UP000319449"/>
    </source>
</evidence>
<dbReference type="RefSeq" id="WP_145020126.1">
    <property type="nucleotide sequence ID" value="NZ_VLLN01000006.1"/>
</dbReference>
<feature type="transmembrane region" description="Helical" evidence="1">
    <location>
        <begin position="393"/>
        <end position="411"/>
    </location>
</feature>
<organism evidence="2 3">
    <name type="scientific">Geobacter argillaceus</name>
    <dbReference type="NCBI Taxonomy" id="345631"/>
    <lineage>
        <taxon>Bacteria</taxon>
        <taxon>Pseudomonadati</taxon>
        <taxon>Thermodesulfobacteriota</taxon>
        <taxon>Desulfuromonadia</taxon>
        <taxon>Geobacterales</taxon>
        <taxon>Geobacteraceae</taxon>
        <taxon>Geobacter</taxon>
    </lineage>
</organism>
<dbReference type="Proteomes" id="UP000319449">
    <property type="component" value="Unassembled WGS sequence"/>
</dbReference>
<dbReference type="EMBL" id="VLLN01000006">
    <property type="protein sequence ID" value="TWJ19862.1"/>
    <property type="molecule type" value="Genomic_DNA"/>
</dbReference>
<keyword evidence="1" id="KW-1133">Transmembrane helix</keyword>
<comment type="caution">
    <text evidence="2">The sequence shown here is derived from an EMBL/GenBank/DDBJ whole genome shotgun (WGS) entry which is preliminary data.</text>
</comment>
<feature type="transmembrane region" description="Helical" evidence="1">
    <location>
        <begin position="124"/>
        <end position="153"/>
    </location>
</feature>
<dbReference type="PANTHER" id="PTHR30569:SF0">
    <property type="entry name" value="CYTOSINE PERMEASE"/>
    <property type="match status" value="1"/>
</dbReference>
<dbReference type="PANTHER" id="PTHR30569">
    <property type="entry name" value="CYTOSINE TRANSPORTER CODB"/>
    <property type="match status" value="1"/>
</dbReference>
<feature type="transmembrane region" description="Helical" evidence="1">
    <location>
        <begin position="61"/>
        <end position="83"/>
    </location>
</feature>
<dbReference type="GO" id="GO:0015209">
    <property type="term" value="F:cytosine transmembrane transporter activity"/>
    <property type="evidence" value="ECO:0007669"/>
    <property type="project" value="InterPro"/>
</dbReference>
<sequence length="447" mass="48111">MAQKIVAASEAELDYSCNPVPENGRMSPFSLTMAWWSCCSAMFYVVVAATLAAGFGTVNTLIGIGLSVVTYAAVNAVISRYAIRTGSSVSLFSRILFGRSGSALATLIFAATAVYYAVFEGSVMALAATFLFSGLSYKVAALLVVLYSVPLIFGSVQHWLDKFNGILLPVYLLGLAASVGLAISKYGYSNAWLMAVPKGGAPAMGWWDVYVAYMGVWILMMYCFDYARFGKKSDEGYHSRFNFGAPFYLMSFLVGGLAGIFLVQTIPIEGALSEVSAVKAIIMMMGGFGLLFVWSTQTRINTANFYLAAVNFEALGKMIFGRHISKYFWAVMVGAIVYTLMLLDVFSYLLKALAYQGIFVVAWVAIALAYMLNDAKTEHPEEGSKGDSEYPAYNSRGLAAWFGSVIVGIVMMNIPAVASFSSPCSAIAGFGLYLALRPRGNAVPASA</sequence>
<dbReference type="InterPro" id="IPR030191">
    <property type="entry name" value="CodB"/>
</dbReference>
<keyword evidence="1" id="KW-0812">Transmembrane</keyword>
<feature type="transmembrane region" description="Helical" evidence="1">
    <location>
        <begin position="327"/>
        <end position="346"/>
    </location>
</feature>
<dbReference type="Gene3D" id="1.10.4160.10">
    <property type="entry name" value="Hydantoin permease"/>
    <property type="match status" value="1"/>
</dbReference>
<protein>
    <submittedName>
        <fullName evidence="2">Purine-cytosine permease-like protein</fullName>
    </submittedName>
</protein>
<feature type="transmembrane region" description="Helical" evidence="1">
    <location>
        <begin position="245"/>
        <end position="263"/>
    </location>
</feature>